<dbReference type="PROSITE" id="PS51843">
    <property type="entry name" value="NR_LBD"/>
    <property type="match status" value="1"/>
</dbReference>
<dbReference type="InterPro" id="IPR000536">
    <property type="entry name" value="Nucl_hrmn_rcpt_lig-bd"/>
</dbReference>
<keyword evidence="2" id="KW-0804">Transcription</keyword>
<keyword evidence="4" id="KW-0732">Signal</keyword>
<accession>A0A7R9KEJ6</accession>
<evidence type="ECO:0000313" key="6">
    <source>
        <dbReference type="EMBL" id="CAD7621656.1"/>
    </source>
</evidence>
<keyword evidence="1" id="KW-0805">Transcription regulation</keyword>
<reference evidence="6" key="1">
    <citation type="submission" date="2020-11" db="EMBL/GenBank/DDBJ databases">
        <authorList>
            <person name="Tran Van P."/>
        </authorList>
    </citation>
    <scope>NUCLEOTIDE SEQUENCE</scope>
</reference>
<evidence type="ECO:0000256" key="3">
    <source>
        <dbReference type="ARBA" id="ARBA00023170"/>
    </source>
</evidence>
<evidence type="ECO:0000256" key="4">
    <source>
        <dbReference type="SAM" id="SignalP"/>
    </source>
</evidence>
<keyword evidence="3" id="KW-0675">Receptor</keyword>
<evidence type="ECO:0000313" key="7">
    <source>
        <dbReference type="Proteomes" id="UP000759131"/>
    </source>
</evidence>
<dbReference type="AlphaFoldDB" id="A0A7R9KEJ6"/>
<evidence type="ECO:0000256" key="2">
    <source>
        <dbReference type="ARBA" id="ARBA00023163"/>
    </source>
</evidence>
<dbReference type="OrthoDB" id="6352325at2759"/>
<feature type="domain" description="NR LBD" evidence="5">
    <location>
        <begin position="82"/>
        <end position="238"/>
    </location>
</feature>
<proteinExistence type="predicted"/>
<dbReference type="EMBL" id="OC855277">
    <property type="protein sequence ID" value="CAD7621656.1"/>
    <property type="molecule type" value="Genomic_DNA"/>
</dbReference>
<sequence length="238" mass="27192">MSYTTFELMMAIILVPLLAIPVEYSLGEIQTGIKYQSVVLMAILIEFVINHDPNDSETTDISDSISDTTSSLSNDTFAEIIGDKQSNEVTIYMNTNSNSIYNYKSEYNEKNAIELKTAFEVNNICFKFMDRDVEDLISLTKSLKSFNNLCFNDQLALIKYGFLEIVLLRYSILYDFNTDYWTWLYKSVDKIESLTTILLFNPNRPNLVHRDVVNDPGENSSPSIKLRDVAKNANESMS</sequence>
<keyword evidence="7" id="KW-1185">Reference proteome</keyword>
<evidence type="ECO:0000259" key="5">
    <source>
        <dbReference type="PROSITE" id="PS51843"/>
    </source>
</evidence>
<dbReference type="InterPro" id="IPR035500">
    <property type="entry name" value="NHR-like_dom_sf"/>
</dbReference>
<gene>
    <name evidence="6" type="ORF">OSB1V03_LOCUS2127</name>
</gene>
<dbReference type="SUPFAM" id="SSF48508">
    <property type="entry name" value="Nuclear receptor ligand-binding domain"/>
    <property type="match status" value="1"/>
</dbReference>
<evidence type="ECO:0000256" key="1">
    <source>
        <dbReference type="ARBA" id="ARBA00023015"/>
    </source>
</evidence>
<dbReference type="Gene3D" id="1.10.565.10">
    <property type="entry name" value="Retinoid X Receptor"/>
    <property type="match status" value="1"/>
</dbReference>
<protein>
    <recommendedName>
        <fullName evidence="5">NR LBD domain-containing protein</fullName>
    </recommendedName>
</protein>
<dbReference type="EMBL" id="CAJPIZ010000702">
    <property type="protein sequence ID" value="CAG2102086.1"/>
    <property type="molecule type" value="Genomic_DNA"/>
</dbReference>
<organism evidence="6">
    <name type="scientific">Medioppia subpectinata</name>
    <dbReference type="NCBI Taxonomy" id="1979941"/>
    <lineage>
        <taxon>Eukaryota</taxon>
        <taxon>Metazoa</taxon>
        <taxon>Ecdysozoa</taxon>
        <taxon>Arthropoda</taxon>
        <taxon>Chelicerata</taxon>
        <taxon>Arachnida</taxon>
        <taxon>Acari</taxon>
        <taxon>Acariformes</taxon>
        <taxon>Sarcoptiformes</taxon>
        <taxon>Oribatida</taxon>
        <taxon>Brachypylina</taxon>
        <taxon>Oppioidea</taxon>
        <taxon>Oppiidae</taxon>
        <taxon>Medioppia</taxon>
    </lineage>
</organism>
<feature type="chain" id="PRO_5035591518" description="NR LBD domain-containing protein" evidence="4">
    <location>
        <begin position="20"/>
        <end position="238"/>
    </location>
</feature>
<dbReference type="Proteomes" id="UP000759131">
    <property type="component" value="Unassembled WGS sequence"/>
</dbReference>
<feature type="signal peptide" evidence="4">
    <location>
        <begin position="1"/>
        <end position="19"/>
    </location>
</feature>
<name>A0A7R9KEJ6_9ACAR</name>